<dbReference type="InterPro" id="IPR006439">
    <property type="entry name" value="HAD-SF_hydro_IA"/>
</dbReference>
<dbReference type="RefSeq" id="WP_367958073.1">
    <property type="nucleotide sequence ID" value="NZ_JBAKFH010000003.1"/>
</dbReference>
<proteinExistence type="predicted"/>
<dbReference type="InterPro" id="IPR023214">
    <property type="entry name" value="HAD_sf"/>
</dbReference>
<comment type="caution">
    <text evidence="4">The sequence shown here is derived from an EMBL/GenBank/DDBJ whole genome shotgun (WGS) entry which is preliminary data.</text>
</comment>
<dbReference type="NCBIfam" id="TIGR01509">
    <property type="entry name" value="HAD-SF-IA-v3"/>
    <property type="match status" value="1"/>
</dbReference>
<organism evidence="4 5">
    <name type="scientific">Spiribacter pallidus</name>
    <dbReference type="NCBI Taxonomy" id="1987936"/>
    <lineage>
        <taxon>Bacteria</taxon>
        <taxon>Pseudomonadati</taxon>
        <taxon>Pseudomonadota</taxon>
        <taxon>Gammaproteobacteria</taxon>
        <taxon>Chromatiales</taxon>
        <taxon>Ectothiorhodospiraceae</taxon>
        <taxon>Spiribacter</taxon>
    </lineage>
</organism>
<protein>
    <submittedName>
        <fullName evidence="4">HAD-IA family hydrolase</fullName>
    </submittedName>
</protein>
<dbReference type="InterPro" id="IPR051400">
    <property type="entry name" value="HAD-like_hydrolase"/>
</dbReference>
<evidence type="ECO:0000256" key="3">
    <source>
        <dbReference type="ARBA" id="ARBA00022842"/>
    </source>
</evidence>
<keyword evidence="3" id="KW-0460">Magnesium</keyword>
<dbReference type="Proteomes" id="UP001556709">
    <property type="component" value="Unassembled WGS sequence"/>
</dbReference>
<keyword evidence="5" id="KW-1185">Reference proteome</keyword>
<name>A0ABV3T9Y1_9GAMM</name>
<dbReference type="PANTHER" id="PTHR46470:SF4">
    <property type="entry name" value="5-AMINO-6-(5-PHOSPHO-D-RIBITYLAMINO)URACIL PHOSPHATASE YIGB"/>
    <property type="match status" value="1"/>
</dbReference>
<evidence type="ECO:0000256" key="2">
    <source>
        <dbReference type="ARBA" id="ARBA00022801"/>
    </source>
</evidence>
<accession>A0ABV3T9Y1</accession>
<keyword evidence="2 4" id="KW-0378">Hydrolase</keyword>
<dbReference type="Gene3D" id="1.20.120.1600">
    <property type="match status" value="1"/>
</dbReference>
<gene>
    <name evidence="4" type="ORF">V6X73_01560</name>
</gene>
<dbReference type="NCBIfam" id="TIGR01549">
    <property type="entry name" value="HAD-SF-IA-v1"/>
    <property type="match status" value="1"/>
</dbReference>
<dbReference type="PANTHER" id="PTHR46470">
    <property type="entry name" value="N-ACYLNEURAMINATE-9-PHOSPHATASE"/>
    <property type="match status" value="1"/>
</dbReference>
<evidence type="ECO:0000313" key="5">
    <source>
        <dbReference type="Proteomes" id="UP001556709"/>
    </source>
</evidence>
<evidence type="ECO:0000313" key="4">
    <source>
        <dbReference type="EMBL" id="MEX0468424.1"/>
    </source>
</evidence>
<evidence type="ECO:0000256" key="1">
    <source>
        <dbReference type="ARBA" id="ARBA00001946"/>
    </source>
</evidence>
<dbReference type="GO" id="GO:0016787">
    <property type="term" value="F:hydrolase activity"/>
    <property type="evidence" value="ECO:0007669"/>
    <property type="project" value="UniProtKB-KW"/>
</dbReference>
<dbReference type="InterPro" id="IPR036412">
    <property type="entry name" value="HAD-like_sf"/>
</dbReference>
<dbReference type="EMBL" id="JBAKFM010000001">
    <property type="protein sequence ID" value="MEX0468424.1"/>
    <property type="molecule type" value="Genomic_DNA"/>
</dbReference>
<dbReference type="Gene3D" id="3.40.50.1000">
    <property type="entry name" value="HAD superfamily/HAD-like"/>
    <property type="match status" value="1"/>
</dbReference>
<dbReference type="Pfam" id="PF00702">
    <property type="entry name" value="Hydrolase"/>
    <property type="match status" value="1"/>
</dbReference>
<reference evidence="4 5" key="1">
    <citation type="submission" date="2024-02" db="EMBL/GenBank/DDBJ databases">
        <title>New especies of Spiribacter isolated from saline water.</title>
        <authorList>
            <person name="Leon M.J."/>
            <person name="De La Haba R."/>
            <person name="Sanchez-Porro C."/>
            <person name="Ventosa A."/>
        </authorList>
    </citation>
    <scope>NUCLEOTIDE SEQUENCE [LARGE SCALE GENOMIC DNA]</scope>
    <source>
        <strain evidence="5">ag22IC6-390</strain>
    </source>
</reference>
<dbReference type="PRINTS" id="PR00413">
    <property type="entry name" value="HADHALOGNASE"/>
</dbReference>
<sequence>MIPRPLQAPVAVVMFDLDFTLWDLSGVIPHAEQVCQGLLEQRYPAVAERFDIESQRSLRVELAEQHPELAHDVTRLRRASLERIGAVAGYQGAALQALVEEAFTAFIDARHAVTLYDDTLPLLRALRGQVRLGALTNGNADVHRIGLGEYFDFTLSAVELGAAKPSHLVYETAARRAGAPAAEIVHVGDDVHTDVYGAANFGMQAVWLNRDGAHWPDEVPAVPHHAVGSLAELEGMLLGLLRAA</sequence>
<dbReference type="SFLD" id="SFLDG01129">
    <property type="entry name" value="C1.5:_HAD__Beta-PGM__Phosphata"/>
    <property type="match status" value="1"/>
</dbReference>
<dbReference type="SFLD" id="SFLDS00003">
    <property type="entry name" value="Haloacid_Dehalogenase"/>
    <property type="match status" value="1"/>
</dbReference>
<dbReference type="SUPFAM" id="SSF56784">
    <property type="entry name" value="HAD-like"/>
    <property type="match status" value="1"/>
</dbReference>
<comment type="cofactor">
    <cofactor evidence="1">
        <name>Mg(2+)</name>
        <dbReference type="ChEBI" id="CHEBI:18420"/>
    </cofactor>
</comment>